<protein>
    <submittedName>
        <fullName evidence="1">Uncharacterized protein</fullName>
    </submittedName>
</protein>
<comment type="caution">
    <text evidence="1">The sequence shown here is derived from an EMBL/GenBank/DDBJ whole genome shotgun (WGS) entry which is preliminary data.</text>
</comment>
<reference evidence="2" key="1">
    <citation type="journal article" date="2023" name="Proc. Natl. Acad. Sci. U.S.A.">
        <title>Genomic and structural basis for evolution of tropane alkaloid biosynthesis.</title>
        <authorList>
            <person name="Wanga Y.-J."/>
            <person name="Taina T."/>
            <person name="Yua J.-Y."/>
            <person name="Lia J."/>
            <person name="Xua B."/>
            <person name="Chenc J."/>
            <person name="D'Auriad J.C."/>
            <person name="Huanga J.-P."/>
            <person name="Huanga S.-X."/>
        </authorList>
    </citation>
    <scope>NUCLEOTIDE SEQUENCE [LARGE SCALE GENOMIC DNA]</scope>
    <source>
        <strain evidence="2">cv. KIB-2019</strain>
    </source>
</reference>
<dbReference type="Proteomes" id="UP001152561">
    <property type="component" value="Unassembled WGS sequence"/>
</dbReference>
<evidence type="ECO:0000313" key="2">
    <source>
        <dbReference type="Proteomes" id="UP001152561"/>
    </source>
</evidence>
<dbReference type="EMBL" id="JAJAGQ010000004">
    <property type="protein sequence ID" value="KAJ8566007.1"/>
    <property type="molecule type" value="Genomic_DNA"/>
</dbReference>
<sequence>MVKDQVFYANNMNAGDENIVVSEKLVCLEDQNLLPTSGSQEGFCANNNICEDDHQFEQEEEEFESAKASVAPVEETLYALYNLLNGYEDFHSLLSTLLQTKSDISDPIMCQIPHLISTWDQFSEEGCDQMQLRNYETALAEYCFPMDPNEPLIDDQFTKQGGESSVSTLAGEGNQNDIVSYRKALCSPTKMPSAISS</sequence>
<dbReference type="AlphaFoldDB" id="A0A9Q1MQL2"/>
<proteinExistence type="predicted"/>
<accession>A0A9Q1MQL2</accession>
<name>A0A9Q1MQL2_9SOLA</name>
<keyword evidence="2" id="KW-1185">Reference proteome</keyword>
<organism evidence="1 2">
    <name type="scientific">Anisodus acutangulus</name>
    <dbReference type="NCBI Taxonomy" id="402998"/>
    <lineage>
        <taxon>Eukaryota</taxon>
        <taxon>Viridiplantae</taxon>
        <taxon>Streptophyta</taxon>
        <taxon>Embryophyta</taxon>
        <taxon>Tracheophyta</taxon>
        <taxon>Spermatophyta</taxon>
        <taxon>Magnoliopsida</taxon>
        <taxon>eudicotyledons</taxon>
        <taxon>Gunneridae</taxon>
        <taxon>Pentapetalae</taxon>
        <taxon>asterids</taxon>
        <taxon>lamiids</taxon>
        <taxon>Solanales</taxon>
        <taxon>Solanaceae</taxon>
        <taxon>Solanoideae</taxon>
        <taxon>Hyoscyameae</taxon>
        <taxon>Anisodus</taxon>
    </lineage>
</organism>
<evidence type="ECO:0000313" key="1">
    <source>
        <dbReference type="EMBL" id="KAJ8566007.1"/>
    </source>
</evidence>
<gene>
    <name evidence="1" type="ORF">K7X08_008583</name>
</gene>